<dbReference type="GO" id="GO:0046872">
    <property type="term" value="F:metal ion binding"/>
    <property type="evidence" value="ECO:0007669"/>
    <property type="project" value="UniProtKB-UniRule"/>
</dbReference>
<proteinExistence type="inferred from homology"/>
<dbReference type="PROSITE" id="PS00436">
    <property type="entry name" value="PEROXIDASE_2"/>
    <property type="match status" value="1"/>
</dbReference>
<evidence type="ECO:0000313" key="16">
    <source>
        <dbReference type="EMBL" id="KZZ93175.1"/>
    </source>
</evidence>
<dbReference type="AlphaFoldDB" id="A0A167ZW95"/>
<protein>
    <recommendedName>
        <fullName evidence="14">Peroxidase</fullName>
        <ecNumber evidence="14">1.11.1.-</ecNumber>
    </recommendedName>
</protein>
<dbReference type="Gene3D" id="1.10.420.10">
    <property type="entry name" value="Peroxidase, domain 2"/>
    <property type="match status" value="1"/>
</dbReference>
<dbReference type="GO" id="GO:0005759">
    <property type="term" value="C:mitochondrial matrix"/>
    <property type="evidence" value="ECO:0007669"/>
    <property type="project" value="UniProtKB-SubCell"/>
</dbReference>
<comment type="similarity">
    <text evidence="4">Belongs to the peroxidase family. Cytochrome c peroxidase subfamily.</text>
</comment>
<dbReference type="InterPro" id="IPR044831">
    <property type="entry name" value="Ccp1-like"/>
</dbReference>
<evidence type="ECO:0000256" key="3">
    <source>
        <dbReference type="ARBA" id="ARBA00004569"/>
    </source>
</evidence>
<keyword evidence="6" id="KW-0349">Heme</keyword>
<evidence type="ECO:0000256" key="13">
    <source>
        <dbReference type="ARBA" id="ARBA00049265"/>
    </source>
</evidence>
<dbReference type="PROSITE" id="PS50873">
    <property type="entry name" value="PEROXIDASE_4"/>
    <property type="match status" value="1"/>
</dbReference>
<comment type="function">
    <text evidence="1">Destroys radicals which are normally produced within the cells and which are toxic to biological systems.</text>
</comment>
<dbReference type="CDD" id="cd00691">
    <property type="entry name" value="ascorbate_peroxidase"/>
    <property type="match status" value="1"/>
</dbReference>
<evidence type="ECO:0000256" key="4">
    <source>
        <dbReference type="ARBA" id="ARBA00005997"/>
    </source>
</evidence>
<evidence type="ECO:0000256" key="5">
    <source>
        <dbReference type="ARBA" id="ARBA00022559"/>
    </source>
</evidence>
<dbReference type="GO" id="GO:0034599">
    <property type="term" value="P:cellular response to oxidative stress"/>
    <property type="evidence" value="ECO:0007669"/>
    <property type="project" value="InterPro"/>
</dbReference>
<dbReference type="InterPro" id="IPR019794">
    <property type="entry name" value="Peroxidases_AS"/>
</dbReference>
<reference evidence="16 17" key="1">
    <citation type="journal article" date="2016" name="Genome Biol. Evol.">
        <title>Divergent and convergent evolution of fungal pathogenicity.</title>
        <authorList>
            <person name="Shang Y."/>
            <person name="Xiao G."/>
            <person name="Zheng P."/>
            <person name="Cen K."/>
            <person name="Zhan S."/>
            <person name="Wang C."/>
        </authorList>
    </citation>
    <scope>NUCLEOTIDE SEQUENCE [LARGE SCALE GENOMIC DNA]</scope>
    <source>
        <strain evidence="16 17">ARSEF 7405</strain>
    </source>
</reference>
<dbReference type="FunFam" id="1.10.420.10:FF:000009">
    <property type="entry name" value="Ascorbate peroxidase"/>
    <property type="match status" value="1"/>
</dbReference>
<dbReference type="OrthoDB" id="2859658at2759"/>
<dbReference type="GO" id="GO:0004130">
    <property type="term" value="F:cytochrome-c peroxidase activity"/>
    <property type="evidence" value="ECO:0007669"/>
    <property type="project" value="UniProtKB-EC"/>
</dbReference>
<feature type="domain" description="Plant heme peroxidase family profile" evidence="15">
    <location>
        <begin position="100"/>
        <end position="364"/>
    </location>
</feature>
<evidence type="ECO:0000259" key="15">
    <source>
        <dbReference type="PROSITE" id="PS50873"/>
    </source>
</evidence>
<dbReference type="EMBL" id="AZGZ01000009">
    <property type="protein sequence ID" value="KZZ93175.1"/>
    <property type="molecule type" value="Genomic_DNA"/>
</dbReference>
<dbReference type="VEuPathDB" id="FungiDB:AAP_02641"/>
<comment type="caution">
    <text evidence="16">The sequence shown here is derived from an EMBL/GenBank/DDBJ whole genome shotgun (WGS) entry which is preliminary data.</text>
</comment>
<dbReference type="Proteomes" id="UP000242877">
    <property type="component" value="Unassembled WGS sequence"/>
</dbReference>
<evidence type="ECO:0000256" key="7">
    <source>
        <dbReference type="ARBA" id="ARBA00022723"/>
    </source>
</evidence>
<dbReference type="PANTHER" id="PTHR31356:SF58">
    <property type="entry name" value="CYTOCHROME C PEROXIDASE, MITOCHONDRIAL"/>
    <property type="match status" value="1"/>
</dbReference>
<dbReference type="GO" id="GO:0020037">
    <property type="term" value="F:heme binding"/>
    <property type="evidence" value="ECO:0007669"/>
    <property type="project" value="UniProtKB-UniRule"/>
</dbReference>
<keyword evidence="7" id="KW-0479">Metal-binding</keyword>
<dbReference type="InterPro" id="IPR002207">
    <property type="entry name" value="Peroxidase_I"/>
</dbReference>
<dbReference type="Gene3D" id="1.10.520.10">
    <property type="match status" value="1"/>
</dbReference>
<keyword evidence="11" id="KW-0496">Mitochondrion</keyword>
<dbReference type="GO" id="GO:0000302">
    <property type="term" value="P:response to reactive oxygen species"/>
    <property type="evidence" value="ECO:0007669"/>
    <property type="project" value="TreeGrafter"/>
</dbReference>
<evidence type="ECO:0000256" key="1">
    <source>
        <dbReference type="ARBA" id="ARBA00003917"/>
    </source>
</evidence>
<comment type="catalytic activity">
    <reaction evidence="13">
        <text>2 Fe(II)-[cytochrome c] + H2O2 + 2 H(+) = 2 Fe(III)-[cytochrome c] + 2 H2O</text>
        <dbReference type="Rhea" id="RHEA:16581"/>
        <dbReference type="Rhea" id="RHEA-COMP:10350"/>
        <dbReference type="Rhea" id="RHEA-COMP:14399"/>
        <dbReference type="ChEBI" id="CHEBI:15377"/>
        <dbReference type="ChEBI" id="CHEBI:15378"/>
        <dbReference type="ChEBI" id="CHEBI:16240"/>
        <dbReference type="ChEBI" id="CHEBI:29033"/>
        <dbReference type="ChEBI" id="CHEBI:29034"/>
        <dbReference type="EC" id="1.11.1.5"/>
    </reaction>
</comment>
<dbReference type="GO" id="GO:0005758">
    <property type="term" value="C:mitochondrial intermembrane space"/>
    <property type="evidence" value="ECO:0007669"/>
    <property type="project" value="UniProtKB-SubCell"/>
</dbReference>
<dbReference type="SUPFAM" id="SSF48113">
    <property type="entry name" value="Heme-dependent peroxidases"/>
    <property type="match status" value="1"/>
</dbReference>
<evidence type="ECO:0000256" key="2">
    <source>
        <dbReference type="ARBA" id="ARBA00004305"/>
    </source>
</evidence>
<dbReference type="InterPro" id="IPR002016">
    <property type="entry name" value="Haem_peroxidase"/>
</dbReference>
<keyword evidence="10" id="KW-0408">Iron</keyword>
<organism evidence="16 17">
    <name type="scientific">Ascosphaera apis ARSEF 7405</name>
    <dbReference type="NCBI Taxonomy" id="392613"/>
    <lineage>
        <taxon>Eukaryota</taxon>
        <taxon>Fungi</taxon>
        <taxon>Dikarya</taxon>
        <taxon>Ascomycota</taxon>
        <taxon>Pezizomycotina</taxon>
        <taxon>Eurotiomycetes</taxon>
        <taxon>Eurotiomycetidae</taxon>
        <taxon>Onygenales</taxon>
        <taxon>Ascosphaeraceae</taxon>
        <taxon>Ascosphaera</taxon>
    </lineage>
</organism>
<keyword evidence="17" id="KW-1185">Reference proteome</keyword>
<dbReference type="GO" id="GO:0042744">
    <property type="term" value="P:hydrogen peroxide catabolic process"/>
    <property type="evidence" value="ECO:0007669"/>
    <property type="project" value="TreeGrafter"/>
</dbReference>
<evidence type="ECO:0000256" key="9">
    <source>
        <dbReference type="ARBA" id="ARBA00023002"/>
    </source>
</evidence>
<keyword evidence="9 14" id="KW-0560">Oxidoreductase</keyword>
<sequence length="364" mass="40142">MASASASRTFARALARASPARPSLRTTARFALPREAVRVSSRRTYSSAPPAAAKKGSNALIWAAAAAGAGAGAWWYCSNGGTANIKITTPTKQDYQNVYDEIARLLVEKDDYDDGSYGPVLVRLAWHSSGTYDKETGTGGSSGGTIRHASEAGHGANAGLDNARNFLEPVKAKFPWISYGDLYTLGGVCAVQELSGPDIPWRPGRVDADASACTPDGRLPDASQGPKHIRDIFYRMGFNDQEIVALCGAHSLGRAHTSNSGYDGPWDFSPTMFTNEFFKLLLDEKWYWRKWKGPAQYTDKTSESLMMLPTDMALVQDKEFKKYVELYARDVNKFFQDFADAYTKLLELGVDFKQEDRFVFKRSE</sequence>
<dbReference type="PRINTS" id="PR00459">
    <property type="entry name" value="ASPEROXIDASE"/>
</dbReference>
<evidence type="ECO:0000313" key="17">
    <source>
        <dbReference type="Proteomes" id="UP000242877"/>
    </source>
</evidence>
<evidence type="ECO:0000256" key="12">
    <source>
        <dbReference type="ARBA" id="ARBA00038574"/>
    </source>
</evidence>
<dbReference type="FunFam" id="1.10.520.10:FF:000005">
    <property type="entry name" value="Cytochrome c peroxidase"/>
    <property type="match status" value="1"/>
</dbReference>
<evidence type="ECO:0000256" key="6">
    <source>
        <dbReference type="ARBA" id="ARBA00022617"/>
    </source>
</evidence>
<evidence type="ECO:0000256" key="14">
    <source>
        <dbReference type="RuleBase" id="RU363051"/>
    </source>
</evidence>
<dbReference type="PANTHER" id="PTHR31356">
    <property type="entry name" value="THYLAKOID LUMENAL 29 KDA PROTEIN, CHLOROPLASTIC-RELATED"/>
    <property type="match status" value="1"/>
</dbReference>
<keyword evidence="5 14" id="KW-0575">Peroxidase</keyword>
<gene>
    <name evidence="16" type="ORF">AAP_02641</name>
</gene>
<keyword evidence="8" id="KW-0809">Transit peptide</keyword>
<name>A0A167ZW95_9EURO</name>
<evidence type="ECO:0000256" key="11">
    <source>
        <dbReference type="ARBA" id="ARBA00023128"/>
    </source>
</evidence>
<evidence type="ECO:0000256" key="10">
    <source>
        <dbReference type="ARBA" id="ARBA00023004"/>
    </source>
</evidence>
<accession>A0A167ZW95</accession>
<dbReference type="InterPro" id="IPR010255">
    <property type="entry name" value="Haem_peroxidase_sf"/>
</dbReference>
<evidence type="ECO:0000256" key="8">
    <source>
        <dbReference type="ARBA" id="ARBA00022946"/>
    </source>
</evidence>
<comment type="subcellular location">
    <subcellularLocation>
        <location evidence="3">Mitochondrion intermembrane space</location>
    </subcellularLocation>
    <subcellularLocation>
        <location evidence="2">Mitochondrion matrix</location>
    </subcellularLocation>
</comment>
<dbReference type="EC" id="1.11.1.-" evidence="14"/>
<dbReference type="PRINTS" id="PR00458">
    <property type="entry name" value="PEROXIDASE"/>
</dbReference>
<comment type="subunit">
    <text evidence="12">Forms a one-to-one complex with cytochrome c.</text>
</comment>
<dbReference type="Pfam" id="PF00141">
    <property type="entry name" value="peroxidase"/>
    <property type="match status" value="1"/>
</dbReference>